<reference evidence="4 5" key="1">
    <citation type="journal article" date="2015" name="Genome Biol. Evol.">
        <title>Comparative Genomics of a Bacterivorous Green Alga Reveals Evolutionary Causalities and Consequences of Phago-Mixotrophic Mode of Nutrition.</title>
        <authorList>
            <person name="Burns J.A."/>
            <person name="Paasch A."/>
            <person name="Narechania A."/>
            <person name="Kim E."/>
        </authorList>
    </citation>
    <scope>NUCLEOTIDE SEQUENCE [LARGE SCALE GENOMIC DNA]</scope>
    <source>
        <strain evidence="4 5">PLY_AMNH</strain>
    </source>
</reference>
<feature type="region of interest" description="Disordered" evidence="1">
    <location>
        <begin position="1"/>
        <end position="21"/>
    </location>
</feature>
<dbReference type="Pfam" id="PF10601">
    <property type="entry name" value="zf-LITAF-like"/>
    <property type="match status" value="1"/>
</dbReference>
<feature type="domain" description="LITAF" evidence="3">
    <location>
        <begin position="97"/>
        <end position="147"/>
    </location>
</feature>
<gene>
    <name evidence="4" type="ORF">CYMTET_13023</name>
</gene>
<keyword evidence="2" id="KW-0472">Membrane</keyword>
<feature type="transmembrane region" description="Helical" evidence="2">
    <location>
        <begin position="118"/>
        <end position="138"/>
    </location>
</feature>
<accession>A0AAE0GJD7</accession>
<dbReference type="Proteomes" id="UP001190700">
    <property type="component" value="Unassembled WGS sequence"/>
</dbReference>
<evidence type="ECO:0000313" key="4">
    <source>
        <dbReference type="EMBL" id="KAK3279090.1"/>
    </source>
</evidence>
<sequence>MSQPEGYVVATPATGTQPPPQGYVVATPAPAMGYSAPAMGYSAPQMGYTAPQPGVHPPYAPVAHPVHDPYASGQAGAPLGLPPDGSVYLGATRGHDPFAFTCPQCSFQGLTKIKKKAGWAYGMGAMLTFGISMVAGAFKDTYHHCPRV</sequence>
<evidence type="ECO:0000256" key="2">
    <source>
        <dbReference type="SAM" id="Phobius"/>
    </source>
</evidence>
<keyword evidence="5" id="KW-1185">Reference proteome</keyword>
<protein>
    <recommendedName>
        <fullName evidence="3">LITAF domain-containing protein</fullName>
    </recommendedName>
</protein>
<keyword evidence="2" id="KW-0812">Transmembrane</keyword>
<comment type="caution">
    <text evidence="4">The sequence shown here is derived from an EMBL/GenBank/DDBJ whole genome shotgun (WGS) entry which is preliminary data.</text>
</comment>
<dbReference type="InterPro" id="IPR006629">
    <property type="entry name" value="LITAF"/>
</dbReference>
<evidence type="ECO:0000256" key="1">
    <source>
        <dbReference type="SAM" id="MobiDB-lite"/>
    </source>
</evidence>
<organism evidence="4 5">
    <name type="scientific">Cymbomonas tetramitiformis</name>
    <dbReference type="NCBI Taxonomy" id="36881"/>
    <lineage>
        <taxon>Eukaryota</taxon>
        <taxon>Viridiplantae</taxon>
        <taxon>Chlorophyta</taxon>
        <taxon>Pyramimonadophyceae</taxon>
        <taxon>Pyramimonadales</taxon>
        <taxon>Pyramimonadaceae</taxon>
        <taxon>Cymbomonas</taxon>
    </lineage>
</organism>
<evidence type="ECO:0000259" key="3">
    <source>
        <dbReference type="Pfam" id="PF10601"/>
    </source>
</evidence>
<name>A0AAE0GJD7_9CHLO</name>
<proteinExistence type="predicted"/>
<dbReference type="EMBL" id="LGRX02005140">
    <property type="protein sequence ID" value="KAK3279090.1"/>
    <property type="molecule type" value="Genomic_DNA"/>
</dbReference>
<keyword evidence="2" id="KW-1133">Transmembrane helix</keyword>
<dbReference type="AlphaFoldDB" id="A0AAE0GJD7"/>
<evidence type="ECO:0000313" key="5">
    <source>
        <dbReference type="Proteomes" id="UP001190700"/>
    </source>
</evidence>